<keyword evidence="3" id="KW-1185">Reference proteome</keyword>
<name>B8MFY9_TALSN</name>
<sequence length="149" mass="16500">MKTPQDMTGTLEELTSMYLVEIRRRQPTGPYYLGGWPAGGICAYKAAQQLAREGCKAEKLILIDSFNPIGLENPPQHLTSIFLDQKSDPTIPVVRLLNGRTDSGGDGWASLVGRENLQITVMDKVDHLSMMDKGPHKKQFASFLQRALA</sequence>
<reference evidence="3" key="1">
    <citation type="journal article" date="2015" name="Genome Announc.">
        <title>Genome sequence of the AIDS-associated pathogen Penicillium marneffei (ATCC18224) and its near taxonomic relative Talaromyces stipitatus (ATCC10500).</title>
        <authorList>
            <person name="Nierman W.C."/>
            <person name="Fedorova-Abrams N.D."/>
            <person name="Andrianopoulos A."/>
        </authorList>
    </citation>
    <scope>NUCLEOTIDE SEQUENCE [LARGE SCALE GENOMIC DNA]</scope>
    <source>
        <strain evidence="3">ATCC 10500 / CBS 375.48 / QM 6759 / NRRL 1006</strain>
    </source>
</reference>
<dbReference type="InterPro" id="IPR001031">
    <property type="entry name" value="Thioesterase"/>
</dbReference>
<accession>B8MFY9</accession>
<dbReference type="Proteomes" id="UP000001745">
    <property type="component" value="Unassembled WGS sequence"/>
</dbReference>
<dbReference type="RefSeq" id="XP_002483090.1">
    <property type="nucleotide sequence ID" value="XM_002483045.1"/>
</dbReference>
<dbReference type="OrthoDB" id="4225419at2759"/>
<dbReference type="GeneID" id="8102772"/>
<dbReference type="SUPFAM" id="SSF53474">
    <property type="entry name" value="alpha/beta-Hydrolases"/>
    <property type="match status" value="1"/>
</dbReference>
<evidence type="ECO:0000313" key="2">
    <source>
        <dbReference type="EMBL" id="EED15856.1"/>
    </source>
</evidence>
<protein>
    <recommendedName>
        <fullName evidence="1">Thioesterase domain-containing protein</fullName>
    </recommendedName>
</protein>
<dbReference type="VEuPathDB" id="FungiDB:TSTA_009760"/>
<organism evidence="2 3">
    <name type="scientific">Talaromyces stipitatus (strain ATCC 10500 / CBS 375.48 / QM 6759 / NRRL 1006)</name>
    <name type="common">Penicillium stipitatum</name>
    <dbReference type="NCBI Taxonomy" id="441959"/>
    <lineage>
        <taxon>Eukaryota</taxon>
        <taxon>Fungi</taxon>
        <taxon>Dikarya</taxon>
        <taxon>Ascomycota</taxon>
        <taxon>Pezizomycotina</taxon>
        <taxon>Eurotiomycetes</taxon>
        <taxon>Eurotiomycetidae</taxon>
        <taxon>Eurotiales</taxon>
        <taxon>Trichocomaceae</taxon>
        <taxon>Talaromyces</taxon>
        <taxon>Talaromyces sect. Talaromyces</taxon>
    </lineage>
</organism>
<dbReference type="InParanoid" id="B8MFY9"/>
<dbReference type="AlphaFoldDB" id="B8MFY9"/>
<evidence type="ECO:0000259" key="1">
    <source>
        <dbReference type="Pfam" id="PF00975"/>
    </source>
</evidence>
<dbReference type="InterPro" id="IPR029058">
    <property type="entry name" value="AB_hydrolase_fold"/>
</dbReference>
<feature type="domain" description="Thioesterase" evidence="1">
    <location>
        <begin position="7"/>
        <end position="69"/>
    </location>
</feature>
<dbReference type="Gene3D" id="3.40.50.1820">
    <property type="entry name" value="alpha/beta hydrolase"/>
    <property type="match status" value="2"/>
</dbReference>
<gene>
    <name evidence="2" type="ORF">TSTA_009760</name>
</gene>
<dbReference type="Pfam" id="PF00975">
    <property type="entry name" value="Thioesterase"/>
    <property type="match status" value="1"/>
</dbReference>
<dbReference type="eggNOG" id="KOG1202">
    <property type="taxonomic scope" value="Eukaryota"/>
</dbReference>
<dbReference type="EMBL" id="EQ962656">
    <property type="protein sequence ID" value="EED15856.1"/>
    <property type="molecule type" value="Genomic_DNA"/>
</dbReference>
<proteinExistence type="predicted"/>
<dbReference type="PhylomeDB" id="B8MFY9"/>
<dbReference type="HOGENOM" id="CLU_1750909_0_0_1"/>
<evidence type="ECO:0000313" key="3">
    <source>
        <dbReference type="Proteomes" id="UP000001745"/>
    </source>
</evidence>
<dbReference type="STRING" id="441959.B8MFY9"/>